<evidence type="ECO:0000256" key="2">
    <source>
        <dbReference type="ARBA" id="ARBA00022452"/>
    </source>
</evidence>
<keyword evidence="4" id="KW-0472">Membrane</keyword>
<comment type="caution">
    <text evidence="7">The sequence shown here is derived from an EMBL/GenBank/DDBJ whole genome shotgun (WGS) entry which is preliminary data.</text>
</comment>
<keyword evidence="3" id="KW-0812">Transmembrane</keyword>
<dbReference type="InterPro" id="IPR000184">
    <property type="entry name" value="Bac_surfAg_D15"/>
</dbReference>
<keyword evidence="2" id="KW-1134">Transmembrane beta strand</keyword>
<feature type="domain" description="Bacterial surface antigen (D15)" evidence="5">
    <location>
        <begin position="380"/>
        <end position="762"/>
    </location>
</feature>
<protein>
    <submittedName>
        <fullName evidence="7">Sorting and assembly machinery component 50</fullName>
    </submittedName>
</protein>
<accession>A0A5C4S0K0</accession>
<dbReference type="Pfam" id="PF01103">
    <property type="entry name" value="Omp85"/>
    <property type="match status" value="1"/>
</dbReference>
<feature type="domain" description="POTRA" evidence="6">
    <location>
        <begin position="24"/>
        <end position="153"/>
    </location>
</feature>
<evidence type="ECO:0000259" key="6">
    <source>
        <dbReference type="Pfam" id="PF07244"/>
    </source>
</evidence>
<reference evidence="7 8" key="1">
    <citation type="submission" date="2019-05" db="EMBL/GenBank/DDBJ databases">
        <title>Draft Whole-Genome sequence of the green sulfur bacterium Prosthecochloris vibrioformis DSM 260.</title>
        <authorList>
            <person name="Meyer T.E."/>
            <person name="Kyndt J.A."/>
        </authorList>
    </citation>
    <scope>NUCLEOTIDE SEQUENCE [LARGE SCALE GENOMIC DNA]</scope>
    <source>
        <strain evidence="7 8">DSM 260</strain>
    </source>
</reference>
<evidence type="ECO:0000259" key="5">
    <source>
        <dbReference type="Pfam" id="PF01103"/>
    </source>
</evidence>
<evidence type="ECO:0000313" key="8">
    <source>
        <dbReference type="Proteomes" id="UP000309544"/>
    </source>
</evidence>
<dbReference type="Proteomes" id="UP000309544">
    <property type="component" value="Unassembled WGS sequence"/>
</dbReference>
<dbReference type="PANTHER" id="PTHR12815:SF18">
    <property type="entry name" value="SORTING AND ASSEMBLY MACHINERY COMPONENT 50 HOMOLOG"/>
    <property type="match status" value="1"/>
</dbReference>
<evidence type="ECO:0000313" key="7">
    <source>
        <dbReference type="EMBL" id="TNJ36765.1"/>
    </source>
</evidence>
<dbReference type="PANTHER" id="PTHR12815">
    <property type="entry name" value="SORTING AND ASSEMBLY MACHINERY SAMM50 PROTEIN FAMILY MEMBER"/>
    <property type="match status" value="1"/>
</dbReference>
<dbReference type="GO" id="GO:0019867">
    <property type="term" value="C:outer membrane"/>
    <property type="evidence" value="ECO:0007669"/>
    <property type="project" value="InterPro"/>
</dbReference>
<dbReference type="InterPro" id="IPR010827">
    <property type="entry name" value="BamA/TamA_POTRA"/>
</dbReference>
<evidence type="ECO:0000256" key="3">
    <source>
        <dbReference type="ARBA" id="ARBA00022692"/>
    </source>
</evidence>
<dbReference type="Pfam" id="PF07244">
    <property type="entry name" value="POTRA"/>
    <property type="match status" value="1"/>
</dbReference>
<evidence type="ECO:0000256" key="4">
    <source>
        <dbReference type="ARBA" id="ARBA00023136"/>
    </source>
</evidence>
<proteinExistence type="predicted"/>
<gene>
    <name evidence="7" type="ORF">FGF68_06620</name>
</gene>
<dbReference type="Gene3D" id="2.40.160.50">
    <property type="entry name" value="membrane protein fhac: a member of the omp85/tpsb transporter family"/>
    <property type="match status" value="1"/>
</dbReference>
<dbReference type="EMBL" id="VDCI01000004">
    <property type="protein sequence ID" value="TNJ36765.1"/>
    <property type="molecule type" value="Genomic_DNA"/>
</dbReference>
<organism evidence="7 8">
    <name type="scientific">Prosthecochloris vibrioformis</name>
    <name type="common">Chlorobium vibrioforme</name>
    <dbReference type="NCBI Taxonomy" id="1098"/>
    <lineage>
        <taxon>Bacteria</taxon>
        <taxon>Pseudomonadati</taxon>
        <taxon>Chlorobiota</taxon>
        <taxon>Chlorobiia</taxon>
        <taxon>Chlorobiales</taxon>
        <taxon>Chlorobiaceae</taxon>
        <taxon>Prosthecochloris</taxon>
    </lineage>
</organism>
<dbReference type="Gene3D" id="3.10.20.310">
    <property type="entry name" value="membrane protein fhac"/>
    <property type="match status" value="1"/>
</dbReference>
<evidence type="ECO:0000256" key="1">
    <source>
        <dbReference type="ARBA" id="ARBA00004370"/>
    </source>
</evidence>
<name>A0A5C4S0K0_PROVB</name>
<comment type="subcellular location">
    <subcellularLocation>
        <location evidence="1">Membrane</location>
    </subcellularLocation>
</comment>
<sequence length="762" mass="86050">MLGITTQNAVCGSSAIYSNPDTTYVRNITVSGNKALSDNDIKAVISTRENTSYFGFFKPWTGIHRFAEHLFSDRQGAYPRHATLLSTESPVKAWLQESLGEQPAQFKPDDFQRDIALIKKLYTYKGYFNASIDTMLVTSRKDGKTAINITVTENQPARIDTIHHQGLEKLDDRERNAYLSGSAIQLGRIFTVDDLISERDRTIDFFKEHGYALIQEDSIHINIDTIGVQAGIQVIVNLPEQLTYGPLKAILRDPRSPDSTASRKTRHIDGIDIVDYTSENVSDKLISAYTAYRPDQTTKLSLQQATLQNFGATNMFSSVFISRDSVSQGQLHTTLHLEPKPRHLIKPTVYADNRYGKLFVGGKLIYENKNLFSSAENLRVTTGFGVQTSDSNDLLKNLDESLYTSYKPYELGISADLVIPELNHPGNTYGAFLEYNRSRLPILLDNQKGLMRLSYNAGLTANSRVNFDFFELEWVKKDSLDGFRTLFEKDLAENIDVDPENMEAVDSALDSLMQTTLNQTFRLQYFLSNRPDQPRQATRHWNVTLEAVGTLPWLIDRYVDKASYEGFTDNDPQIFGTTYSHFLKLSTNYSFTKPGGENTVTAGRLFMGWMAPFGKAEDTPDERRFYAGGPNSMRGWVFNTLGPGRNSNDVTANLGADIKLEGNLEYRVKFFRVFNQPSGIAVFTDVGNIWDRQGDYGLTLASLYKDIGWDMGIGLRIGSPIGPFRFDFAYKLYDPSKHPEPWVIREWTPGDFTFNFGIGEPF</sequence>
<keyword evidence="8" id="KW-1185">Reference proteome</keyword>
<dbReference type="InterPro" id="IPR039910">
    <property type="entry name" value="D15-like"/>
</dbReference>
<dbReference type="AlphaFoldDB" id="A0A5C4S0K0"/>